<proteinExistence type="predicted"/>
<reference evidence="1" key="1">
    <citation type="submission" date="2020-05" db="EMBL/GenBank/DDBJ databases">
        <title>Mycena genomes resolve the evolution of fungal bioluminescence.</title>
        <authorList>
            <person name="Tsai I.J."/>
        </authorList>
    </citation>
    <scope>NUCLEOTIDE SEQUENCE</scope>
    <source>
        <strain evidence="1">CCC161011</strain>
    </source>
</reference>
<dbReference type="GO" id="GO:0051118">
    <property type="term" value="F:glucan endo-1,3-alpha-glucosidase activity"/>
    <property type="evidence" value="ECO:0007669"/>
    <property type="project" value="InterPro"/>
</dbReference>
<dbReference type="EMBL" id="JACAZI010000003">
    <property type="protein sequence ID" value="KAF7365962.1"/>
    <property type="molecule type" value="Genomic_DNA"/>
</dbReference>
<gene>
    <name evidence="1" type="ORF">MVEN_00471700</name>
</gene>
<dbReference type="OrthoDB" id="3257981at2759"/>
<dbReference type="AlphaFoldDB" id="A0A8H6YW14"/>
<dbReference type="CDD" id="cd11577">
    <property type="entry name" value="GH71"/>
    <property type="match status" value="1"/>
</dbReference>
<evidence type="ECO:0000313" key="1">
    <source>
        <dbReference type="EMBL" id="KAF7365962.1"/>
    </source>
</evidence>
<protein>
    <submittedName>
        <fullName evidence="1">Glycoside hydrolase family 71 protein</fullName>
    </submittedName>
</protein>
<dbReference type="Gene3D" id="3.20.20.80">
    <property type="entry name" value="Glycosidases"/>
    <property type="match status" value="1"/>
</dbReference>
<dbReference type="Proteomes" id="UP000620124">
    <property type="component" value="Unassembled WGS sequence"/>
</dbReference>
<keyword evidence="1" id="KW-0378">Hydrolase</keyword>
<dbReference type="Pfam" id="PF03659">
    <property type="entry name" value="Glyco_hydro_71"/>
    <property type="match status" value="1"/>
</dbReference>
<keyword evidence="2" id="KW-1185">Reference proteome</keyword>
<evidence type="ECO:0000313" key="2">
    <source>
        <dbReference type="Proteomes" id="UP000620124"/>
    </source>
</evidence>
<organism evidence="1 2">
    <name type="scientific">Mycena venus</name>
    <dbReference type="NCBI Taxonomy" id="2733690"/>
    <lineage>
        <taxon>Eukaryota</taxon>
        <taxon>Fungi</taxon>
        <taxon>Dikarya</taxon>
        <taxon>Basidiomycota</taxon>
        <taxon>Agaricomycotina</taxon>
        <taxon>Agaricomycetes</taxon>
        <taxon>Agaricomycetidae</taxon>
        <taxon>Agaricales</taxon>
        <taxon>Marasmiineae</taxon>
        <taxon>Mycenaceae</taxon>
        <taxon>Mycena</taxon>
    </lineage>
</organism>
<name>A0A8H6YW14_9AGAR</name>
<sequence>MICWGYVAVGSRWLSSIRGRQMGGCTPATMHISTFVLQLAVLSRALVALGLGGLSSDPTLQQRTANPACLKSVELSCLNLAANCIDSVNSGNINNLWGIKSCVAAATCYGVGDLITSVECQTSLTTTNAAQTSLDYTNIYASIVGSCAWASGGCPITQQNYIDFYYGELTAINTANWPSSADVVIAFWNAITAWAATGSTVPYLNFNDWLHYSSYPSTPPTNGKYVFAHFILGLVASYVQSDWEADMNLAKAIGIDAFALDIGKDTYNDQQLGFAYAAAANVGFKVFISFDFSYWTSADVSTMATYIQTYATKPGQFIYNNAAFVSSFVGDGYPYRTLESQSGVTLFACPNWQPGSFVDNANADCGLSWNAAWPNTNNNPLDANITTSLDQQYISDLGGKPYMMPVSPWFNTHYGINSYDKNWIFYSDWLYQSRWDEVLQLQPQFVEILTWNGPLHGDNSPIYAGGPTGASQWVNGMPHDAWRDVAQIYISAFKSGASTPTVTTDELVYYYRPTPKGATCSDTVPQPTGYQYDDDFVFVIALLKSAGTVTITSGSNSPQQFSLSAGVHTIAAPMGLGTQTFALSSSTANLSGNGGLQITNQCSVYNFNAYVGKVSA</sequence>
<comment type="caution">
    <text evidence="1">The sequence shown here is derived from an EMBL/GenBank/DDBJ whole genome shotgun (WGS) entry which is preliminary data.</text>
</comment>
<dbReference type="InterPro" id="IPR005197">
    <property type="entry name" value="Glyco_hydro_71"/>
</dbReference>
<accession>A0A8H6YW14</accession>